<comment type="caution">
    <text evidence="2">The sequence shown here is derived from an EMBL/GenBank/DDBJ whole genome shotgun (WGS) entry which is preliminary data.</text>
</comment>
<accession>A0A2M7TYN6</accession>
<dbReference type="Pfam" id="PF00535">
    <property type="entry name" value="Glycos_transf_2"/>
    <property type="match status" value="1"/>
</dbReference>
<dbReference type="EMBL" id="PFOB01000040">
    <property type="protein sequence ID" value="PIZ62919.1"/>
    <property type="molecule type" value="Genomic_DNA"/>
</dbReference>
<protein>
    <recommendedName>
        <fullName evidence="1">Glycosyltransferase 2-like domain-containing protein</fullName>
    </recommendedName>
</protein>
<organism evidence="2 3">
    <name type="scientific">Candidatus Roizmanbacteria bacterium CG_4_10_14_0_2_um_filter_39_13</name>
    <dbReference type="NCBI Taxonomy" id="1974825"/>
    <lineage>
        <taxon>Bacteria</taxon>
        <taxon>Candidatus Roizmaniibacteriota</taxon>
    </lineage>
</organism>
<dbReference type="PANTHER" id="PTHR10859:SF91">
    <property type="entry name" value="DOLICHYL-PHOSPHATE BETA-GLUCOSYLTRANSFERASE"/>
    <property type="match status" value="1"/>
</dbReference>
<dbReference type="InterPro" id="IPR001173">
    <property type="entry name" value="Glyco_trans_2-like"/>
</dbReference>
<gene>
    <name evidence="2" type="ORF">COY16_03175</name>
</gene>
<sequence length="262" mass="29728">MNSSFIDVTIENIMDISLIIPCYNEEMNIQKGVLDRIGNFTNKDARFKEVIIVDDGSTDSSIDLIEQKYLPLYKKFILVKNTHLGKAFAVIRGIQKATAEYTMFSDIDLATPIEESEKLIDEAKNGYDIVIGSRSGQRKGAPLTRKIMAIGMIFIRHYIIGLKGVYDTQCGFKLFKSIAAQKIIQNLQVFKNRQEKSGSSVSAGFDLEFLFLGAKLGFSVKEVPVIWRHVETKNVTFIKSSLESLQDIFSIKWYDILKKYPQ</sequence>
<dbReference type="InterPro" id="IPR029044">
    <property type="entry name" value="Nucleotide-diphossugar_trans"/>
</dbReference>
<evidence type="ECO:0000313" key="3">
    <source>
        <dbReference type="Proteomes" id="UP000228503"/>
    </source>
</evidence>
<feature type="domain" description="Glycosyltransferase 2-like" evidence="1">
    <location>
        <begin position="17"/>
        <end position="158"/>
    </location>
</feature>
<name>A0A2M7TYN6_9BACT</name>
<dbReference type="PANTHER" id="PTHR10859">
    <property type="entry name" value="GLYCOSYL TRANSFERASE"/>
    <property type="match status" value="1"/>
</dbReference>
<proteinExistence type="predicted"/>
<evidence type="ECO:0000313" key="2">
    <source>
        <dbReference type="EMBL" id="PIZ62919.1"/>
    </source>
</evidence>
<reference evidence="3" key="1">
    <citation type="submission" date="2017-09" db="EMBL/GenBank/DDBJ databases">
        <title>Depth-based differentiation of microbial function through sediment-hosted aquifers and enrichment of novel symbionts in the deep terrestrial subsurface.</title>
        <authorList>
            <person name="Probst A.J."/>
            <person name="Ladd B."/>
            <person name="Jarett J.K."/>
            <person name="Geller-Mcgrath D.E."/>
            <person name="Sieber C.M.K."/>
            <person name="Emerson J.B."/>
            <person name="Anantharaman K."/>
            <person name="Thomas B.C."/>
            <person name="Malmstrom R."/>
            <person name="Stieglmeier M."/>
            <person name="Klingl A."/>
            <person name="Woyke T."/>
            <person name="Ryan C.M."/>
            <person name="Banfield J.F."/>
        </authorList>
    </citation>
    <scope>NUCLEOTIDE SEQUENCE [LARGE SCALE GENOMIC DNA]</scope>
</reference>
<dbReference type="Gene3D" id="3.90.550.10">
    <property type="entry name" value="Spore Coat Polysaccharide Biosynthesis Protein SpsA, Chain A"/>
    <property type="match status" value="1"/>
</dbReference>
<dbReference type="GO" id="GO:0006487">
    <property type="term" value="P:protein N-linked glycosylation"/>
    <property type="evidence" value="ECO:0007669"/>
    <property type="project" value="TreeGrafter"/>
</dbReference>
<dbReference type="AlphaFoldDB" id="A0A2M7TYN6"/>
<dbReference type="Proteomes" id="UP000228503">
    <property type="component" value="Unassembled WGS sequence"/>
</dbReference>
<dbReference type="SUPFAM" id="SSF53448">
    <property type="entry name" value="Nucleotide-diphospho-sugar transferases"/>
    <property type="match status" value="1"/>
</dbReference>
<evidence type="ECO:0000259" key="1">
    <source>
        <dbReference type="Pfam" id="PF00535"/>
    </source>
</evidence>